<proteinExistence type="predicted"/>
<dbReference type="InterPro" id="IPR008333">
    <property type="entry name" value="Cbr1-like_FAD-bd_dom"/>
</dbReference>
<dbReference type="STRING" id="499555.BJL86_2914"/>
<name>A0A173LPQ6_9ACTN</name>
<sequence>MPVSATSTPLDQLPALLALRELTYRESSDVAPDFRRALEDALNTEAPYLRADLPRNLDGPFATFVKLYRFLLTRVEDSGGDRAKVDDVLDLCRELGHDLAKYNVVEEQYERFGHALNAALARVAGEEWTGELSKVQNQFYVIIARALHKGAREAHAEAEPDGLNIGATVVDVQRPTRGLAVVRLLTDVPMDYLPGQYVSVLTPYAHAVWRQLSPSIPANPARQIEFHVRAVSGGELSASLVAMATPGDRWVLSSPLGELEIVRNPAPIPEQEPGEPAPTRPLRGDHQDVLIIAGGTGIAPIRSLLLDISRFSDNPRVHLFYGAKYPGELYDLSSLIDMASFSPWLTVQPVAEEHEDPWWLDTTGAGPLPHTLHRFTYGRLDKVVTAYGGWGDRQIILSGPPEMLRATKEALIARGAPPEAISHDPLPGS</sequence>
<evidence type="ECO:0000256" key="4">
    <source>
        <dbReference type="ARBA" id="ARBA00023014"/>
    </source>
</evidence>
<dbReference type="PROSITE" id="PS51384">
    <property type="entry name" value="FAD_FR"/>
    <property type="match status" value="1"/>
</dbReference>
<dbReference type="InterPro" id="IPR039261">
    <property type="entry name" value="FNR_nucleotide-bd"/>
</dbReference>
<evidence type="ECO:0000256" key="1">
    <source>
        <dbReference type="ARBA" id="ARBA00001970"/>
    </source>
</evidence>
<feature type="domain" description="FAD-binding FR-type" evidence="5">
    <location>
        <begin position="162"/>
        <end position="262"/>
    </location>
</feature>
<dbReference type="SUPFAM" id="SSF52343">
    <property type="entry name" value="Ferredoxin reductase-like, C-terminal NADP-linked domain"/>
    <property type="match status" value="1"/>
</dbReference>
<dbReference type="Pfam" id="PF00970">
    <property type="entry name" value="FAD_binding_6"/>
    <property type="match status" value="1"/>
</dbReference>
<comment type="cofactor">
    <cofactor evidence="1">
        <name>heme b</name>
        <dbReference type="ChEBI" id="CHEBI:60344"/>
    </cofactor>
</comment>
<dbReference type="OrthoDB" id="3213438at2"/>
<dbReference type="InterPro" id="IPR017927">
    <property type="entry name" value="FAD-bd_FR_type"/>
</dbReference>
<dbReference type="KEGG" id="dtm:BJL86_2914"/>
<dbReference type="PRINTS" id="PR00371">
    <property type="entry name" value="FPNCR"/>
</dbReference>
<dbReference type="GO" id="GO:0020037">
    <property type="term" value="F:heme binding"/>
    <property type="evidence" value="ECO:0007669"/>
    <property type="project" value="InterPro"/>
</dbReference>
<organism evidence="6 7">
    <name type="scientific">Dietzia timorensis</name>
    <dbReference type="NCBI Taxonomy" id="499555"/>
    <lineage>
        <taxon>Bacteria</taxon>
        <taxon>Bacillati</taxon>
        <taxon>Actinomycetota</taxon>
        <taxon>Actinomycetes</taxon>
        <taxon>Mycobacteriales</taxon>
        <taxon>Dietziaceae</taxon>
        <taxon>Dietzia</taxon>
    </lineage>
</organism>
<dbReference type="PANTHER" id="PTHR47354">
    <property type="entry name" value="NADH OXIDOREDUCTASE HCR"/>
    <property type="match status" value="1"/>
</dbReference>
<comment type="cofactor">
    <cofactor evidence="2">
        <name>FAD</name>
        <dbReference type="ChEBI" id="CHEBI:57692"/>
    </cofactor>
</comment>
<accession>A0A173LPQ6</accession>
<dbReference type="EMBL" id="CP015961">
    <property type="protein sequence ID" value="ANI93674.1"/>
    <property type="molecule type" value="Genomic_DNA"/>
</dbReference>
<dbReference type="CDD" id="cd06187">
    <property type="entry name" value="O2ase_reductase_like"/>
    <property type="match status" value="1"/>
</dbReference>
<keyword evidence="7" id="KW-1185">Reference proteome</keyword>
<dbReference type="InterPro" id="IPR001709">
    <property type="entry name" value="Flavoprot_Pyr_Nucl_cyt_Rdtase"/>
</dbReference>
<dbReference type="Gene3D" id="1.10.490.10">
    <property type="entry name" value="Globins"/>
    <property type="match status" value="1"/>
</dbReference>
<dbReference type="AlphaFoldDB" id="A0A173LPQ6"/>
<dbReference type="InterPro" id="IPR009050">
    <property type="entry name" value="Globin-like_sf"/>
</dbReference>
<dbReference type="GO" id="GO:0019825">
    <property type="term" value="F:oxygen binding"/>
    <property type="evidence" value="ECO:0007669"/>
    <property type="project" value="InterPro"/>
</dbReference>
<gene>
    <name evidence="6" type="ORF">BJL86_2914</name>
</gene>
<dbReference type="InterPro" id="IPR001433">
    <property type="entry name" value="OxRdtase_FAD/NAD-bd"/>
</dbReference>
<dbReference type="InterPro" id="IPR017938">
    <property type="entry name" value="Riboflavin_synthase-like_b-brl"/>
</dbReference>
<dbReference type="GO" id="GO:0051537">
    <property type="term" value="F:2 iron, 2 sulfur cluster binding"/>
    <property type="evidence" value="ECO:0007669"/>
    <property type="project" value="UniProtKB-KW"/>
</dbReference>
<dbReference type="SUPFAM" id="SSF46458">
    <property type="entry name" value="Globin-like"/>
    <property type="match status" value="1"/>
</dbReference>
<dbReference type="Proteomes" id="UP000186104">
    <property type="component" value="Chromosome"/>
</dbReference>
<evidence type="ECO:0000259" key="5">
    <source>
        <dbReference type="PROSITE" id="PS51384"/>
    </source>
</evidence>
<reference evidence="6 7" key="1">
    <citation type="submission" date="2016-06" db="EMBL/GenBank/DDBJ databases">
        <title>Complete genome sequence of a saline-alkali tolerant type strain Dietzia timorensis ID05-A0528T.</title>
        <authorList>
            <person name="Wu X."/>
        </authorList>
    </citation>
    <scope>NUCLEOTIDE SEQUENCE [LARGE SCALE GENOMIC DNA]</scope>
    <source>
        <strain evidence="6 7">ID05-A0528</strain>
    </source>
</reference>
<dbReference type="PANTHER" id="PTHR47354:SF5">
    <property type="entry name" value="PROTEIN RFBI"/>
    <property type="match status" value="1"/>
</dbReference>
<dbReference type="SUPFAM" id="SSF63380">
    <property type="entry name" value="Riboflavin synthase domain-like"/>
    <property type="match status" value="1"/>
</dbReference>
<dbReference type="InterPro" id="IPR012292">
    <property type="entry name" value="Globin/Proto"/>
</dbReference>
<keyword evidence="3" id="KW-0001">2Fe-2S</keyword>
<dbReference type="InterPro" id="IPR050415">
    <property type="entry name" value="MRET"/>
</dbReference>
<keyword evidence="3" id="KW-0408">Iron</keyword>
<protein>
    <submittedName>
        <fullName evidence="6">Phenol hydroxylase P5 protein</fullName>
    </submittedName>
</protein>
<evidence type="ECO:0000256" key="3">
    <source>
        <dbReference type="ARBA" id="ARBA00022714"/>
    </source>
</evidence>
<keyword evidence="4" id="KW-0411">Iron-sulfur</keyword>
<dbReference type="GO" id="GO:0016491">
    <property type="term" value="F:oxidoreductase activity"/>
    <property type="evidence" value="ECO:0007669"/>
    <property type="project" value="InterPro"/>
</dbReference>
<dbReference type="Gene3D" id="3.40.50.80">
    <property type="entry name" value="Nucleotide-binding domain of ferredoxin-NADP reductase (FNR) module"/>
    <property type="match status" value="1"/>
</dbReference>
<evidence type="ECO:0000256" key="2">
    <source>
        <dbReference type="ARBA" id="ARBA00001974"/>
    </source>
</evidence>
<dbReference type="Pfam" id="PF00175">
    <property type="entry name" value="NAD_binding_1"/>
    <property type="match status" value="1"/>
</dbReference>
<evidence type="ECO:0000313" key="7">
    <source>
        <dbReference type="Proteomes" id="UP000186104"/>
    </source>
</evidence>
<evidence type="ECO:0000313" key="6">
    <source>
        <dbReference type="EMBL" id="ANI93674.1"/>
    </source>
</evidence>
<dbReference type="Gene3D" id="2.40.30.10">
    <property type="entry name" value="Translation factors"/>
    <property type="match status" value="1"/>
</dbReference>
<keyword evidence="3" id="KW-0479">Metal-binding</keyword>